<feature type="compositionally biased region" description="Basic residues" evidence="1">
    <location>
        <begin position="130"/>
        <end position="139"/>
    </location>
</feature>
<dbReference type="EMBL" id="MSFN02000006">
    <property type="protein sequence ID" value="PTU19531.1"/>
    <property type="molecule type" value="Genomic_DNA"/>
</dbReference>
<comment type="caution">
    <text evidence="2">The sequence shown here is derived from an EMBL/GenBank/DDBJ whole genome shotgun (WGS) entry which is preliminary data.</text>
</comment>
<protein>
    <submittedName>
        <fullName evidence="2">Uncharacterized protein</fullName>
    </submittedName>
</protein>
<reference evidence="2 3" key="1">
    <citation type="journal article" date="2018" name="Proc. Natl. Acad. Sci. U.S.A.">
        <title>Linking secondary metabolites to gene clusters through genome sequencing of six diverse Aspergillus species.</title>
        <authorList>
            <person name="Kaerboelling I."/>
            <person name="Vesth T.C."/>
            <person name="Frisvad J.C."/>
            <person name="Nybo J.L."/>
            <person name="Theobald S."/>
            <person name="Kuo A."/>
            <person name="Bowyer P."/>
            <person name="Matsuda Y."/>
            <person name="Mondo S."/>
            <person name="Lyhne E.K."/>
            <person name="Kogle M.E."/>
            <person name="Clum A."/>
            <person name="Lipzen A."/>
            <person name="Salamov A."/>
            <person name="Ngan C.Y."/>
            <person name="Daum C."/>
            <person name="Chiniquy J."/>
            <person name="Barry K."/>
            <person name="LaButti K."/>
            <person name="Haridas S."/>
            <person name="Simmons B.A."/>
            <person name="Magnuson J.K."/>
            <person name="Mortensen U.H."/>
            <person name="Larsen T.O."/>
            <person name="Grigoriev I.V."/>
            <person name="Baker S.E."/>
            <person name="Andersen M.R."/>
        </authorList>
    </citation>
    <scope>NUCLEOTIDE SEQUENCE [LARGE SCALE GENOMIC DNA]</scope>
    <source>
        <strain evidence="2 3">IBT 24754</strain>
    </source>
</reference>
<evidence type="ECO:0000313" key="3">
    <source>
        <dbReference type="Proteomes" id="UP000244073"/>
    </source>
</evidence>
<evidence type="ECO:0000256" key="1">
    <source>
        <dbReference type="SAM" id="MobiDB-lite"/>
    </source>
</evidence>
<dbReference type="Proteomes" id="UP000244073">
    <property type="component" value="Unassembled WGS sequence"/>
</dbReference>
<dbReference type="RefSeq" id="XP_040750923.1">
    <property type="nucleotide sequence ID" value="XM_040900099.1"/>
</dbReference>
<sequence>MRNPQNLVHFRSVNHRRSYLCFESAPTNLCGEKVSVRTTISGVDLSIAYRLARLPPEAPTFDLVEANHDNLVEASRIVQSTTRSFSLIFIIRYFQDHGAWKWTTPSATENSKRDPCSNCVLSNTRCVRGRKRQPAKRKFSNPAGEDLNMDQ</sequence>
<name>A0A2T5LTD7_9EURO</name>
<dbReference type="VEuPathDB" id="FungiDB:P175DRAFT_0533971"/>
<evidence type="ECO:0000313" key="2">
    <source>
        <dbReference type="EMBL" id="PTU19531.1"/>
    </source>
</evidence>
<dbReference type="GeneID" id="63816981"/>
<organism evidence="2 3">
    <name type="scientific">Aspergillus ochraceoroseus IBT 24754</name>
    <dbReference type="NCBI Taxonomy" id="1392256"/>
    <lineage>
        <taxon>Eukaryota</taxon>
        <taxon>Fungi</taxon>
        <taxon>Dikarya</taxon>
        <taxon>Ascomycota</taxon>
        <taxon>Pezizomycotina</taxon>
        <taxon>Eurotiomycetes</taxon>
        <taxon>Eurotiomycetidae</taxon>
        <taxon>Eurotiales</taxon>
        <taxon>Aspergillaceae</taxon>
        <taxon>Aspergillus</taxon>
        <taxon>Aspergillus subgen. Nidulantes</taxon>
    </lineage>
</organism>
<proteinExistence type="predicted"/>
<gene>
    <name evidence="2" type="ORF">P175DRAFT_0533971</name>
</gene>
<accession>A0A2T5LTD7</accession>
<dbReference type="AlphaFoldDB" id="A0A2T5LTD7"/>
<feature type="region of interest" description="Disordered" evidence="1">
    <location>
        <begin position="130"/>
        <end position="151"/>
    </location>
</feature>